<organism evidence="2 3">
    <name type="scientific">Janibacter indicus</name>
    <dbReference type="NCBI Taxonomy" id="857417"/>
    <lineage>
        <taxon>Bacteria</taxon>
        <taxon>Bacillati</taxon>
        <taxon>Actinomycetota</taxon>
        <taxon>Actinomycetes</taxon>
        <taxon>Micrococcales</taxon>
        <taxon>Intrasporangiaceae</taxon>
        <taxon>Janibacter</taxon>
    </lineage>
</organism>
<name>A0A1W1YQJ0_9MICO</name>
<keyword evidence="1" id="KW-0732">Signal</keyword>
<dbReference type="PROSITE" id="PS51257">
    <property type="entry name" value="PROKAR_LIPOPROTEIN"/>
    <property type="match status" value="1"/>
</dbReference>
<dbReference type="AlphaFoldDB" id="A0A1W1YQJ0"/>
<feature type="signal peptide" evidence="1">
    <location>
        <begin position="1"/>
        <end position="18"/>
    </location>
</feature>
<evidence type="ECO:0000313" key="2">
    <source>
        <dbReference type="EMBL" id="SMC38475.1"/>
    </source>
</evidence>
<dbReference type="RefSeq" id="WP_143445410.1">
    <property type="nucleotide sequence ID" value="NZ_FWXN01000002.1"/>
</dbReference>
<feature type="chain" id="PRO_5038529751" evidence="1">
    <location>
        <begin position="19"/>
        <end position="105"/>
    </location>
</feature>
<dbReference type="EMBL" id="FWXN01000002">
    <property type="protein sequence ID" value="SMC38475.1"/>
    <property type="molecule type" value="Genomic_DNA"/>
</dbReference>
<accession>A0A1W1YQJ0</accession>
<reference evidence="2 3" key="1">
    <citation type="submission" date="2017-04" db="EMBL/GenBank/DDBJ databases">
        <authorList>
            <person name="Afonso C.L."/>
            <person name="Miller P.J."/>
            <person name="Scott M.A."/>
            <person name="Spackman E."/>
            <person name="Goraichik I."/>
            <person name="Dimitrov K.M."/>
            <person name="Suarez D.L."/>
            <person name="Swayne D.E."/>
        </authorList>
    </citation>
    <scope>NUCLEOTIDE SEQUENCE [LARGE SCALE GENOMIC DNA]</scope>
    <source>
        <strain evidence="2 3">CGMCC 1.12511</strain>
    </source>
</reference>
<evidence type="ECO:0000256" key="1">
    <source>
        <dbReference type="SAM" id="SignalP"/>
    </source>
</evidence>
<dbReference type="OrthoDB" id="9968423at2"/>
<proteinExistence type="predicted"/>
<dbReference type="Proteomes" id="UP000192634">
    <property type="component" value="Unassembled WGS sequence"/>
</dbReference>
<evidence type="ECO:0000313" key="3">
    <source>
        <dbReference type="Proteomes" id="UP000192634"/>
    </source>
</evidence>
<gene>
    <name evidence="2" type="ORF">SAMN06296429_102276</name>
</gene>
<protein>
    <submittedName>
        <fullName evidence="2">Uncharacterized protein</fullName>
    </submittedName>
</protein>
<sequence>MSARSRVVVAVCALTALAGCGANQPDPVADATQLRQNIPTRVQDHRVIAYNMDDESAVMSVDSETSEVTVGSTVRLGEQEYEVVQIVPDSGHGDGPDGWVSIREQ</sequence>